<sequence length="142" mass="15857">MWKGESNLVTRWWALESARRNFSSTSLGEERIFTIAIKLTEERSGASRGGSGGSGGGSVASASFLKFFFVFDLDFDFCKENDMKDTGKNITFTFRIHDHVKIGPNMFEITKGKLSLGARIIQEGGRGNIFKNVFGMQEKEQL</sequence>
<proteinExistence type="predicted"/>
<accession>A0AAQ3NVD5</accession>
<dbReference type="AlphaFoldDB" id="A0AAQ3NVD5"/>
<gene>
    <name evidence="1" type="ORF">V8G54_009736</name>
</gene>
<protein>
    <submittedName>
        <fullName evidence="1">Uncharacterized protein</fullName>
    </submittedName>
</protein>
<name>A0AAQ3NVD5_VIGMU</name>
<keyword evidence="2" id="KW-1185">Reference proteome</keyword>
<evidence type="ECO:0000313" key="2">
    <source>
        <dbReference type="Proteomes" id="UP001374535"/>
    </source>
</evidence>
<dbReference type="Proteomes" id="UP001374535">
    <property type="component" value="Chromosome 3"/>
</dbReference>
<organism evidence="1 2">
    <name type="scientific">Vigna mungo</name>
    <name type="common">Black gram</name>
    <name type="synonym">Phaseolus mungo</name>
    <dbReference type="NCBI Taxonomy" id="3915"/>
    <lineage>
        <taxon>Eukaryota</taxon>
        <taxon>Viridiplantae</taxon>
        <taxon>Streptophyta</taxon>
        <taxon>Embryophyta</taxon>
        <taxon>Tracheophyta</taxon>
        <taxon>Spermatophyta</taxon>
        <taxon>Magnoliopsida</taxon>
        <taxon>eudicotyledons</taxon>
        <taxon>Gunneridae</taxon>
        <taxon>Pentapetalae</taxon>
        <taxon>rosids</taxon>
        <taxon>fabids</taxon>
        <taxon>Fabales</taxon>
        <taxon>Fabaceae</taxon>
        <taxon>Papilionoideae</taxon>
        <taxon>50 kb inversion clade</taxon>
        <taxon>NPAAA clade</taxon>
        <taxon>indigoferoid/millettioid clade</taxon>
        <taxon>Phaseoleae</taxon>
        <taxon>Vigna</taxon>
    </lineage>
</organism>
<dbReference type="EMBL" id="CP144698">
    <property type="protein sequence ID" value="WVZ16754.1"/>
    <property type="molecule type" value="Genomic_DNA"/>
</dbReference>
<evidence type="ECO:0000313" key="1">
    <source>
        <dbReference type="EMBL" id="WVZ16754.1"/>
    </source>
</evidence>
<reference evidence="1 2" key="1">
    <citation type="journal article" date="2023" name="Life. Sci Alliance">
        <title>Evolutionary insights into 3D genome organization and epigenetic landscape of Vigna mungo.</title>
        <authorList>
            <person name="Junaid A."/>
            <person name="Singh B."/>
            <person name="Bhatia S."/>
        </authorList>
    </citation>
    <scope>NUCLEOTIDE SEQUENCE [LARGE SCALE GENOMIC DNA]</scope>
    <source>
        <strain evidence="1">Urdbean</strain>
    </source>
</reference>